<keyword evidence="2" id="KW-1185">Reference proteome</keyword>
<dbReference type="Proteomes" id="UP000267096">
    <property type="component" value="Unassembled WGS sequence"/>
</dbReference>
<name>A0A0M3KF96_ANISI</name>
<reference evidence="1 2" key="2">
    <citation type="submission" date="2018-11" db="EMBL/GenBank/DDBJ databases">
        <authorList>
            <consortium name="Pathogen Informatics"/>
        </authorList>
    </citation>
    <scope>NUCLEOTIDE SEQUENCE [LARGE SCALE GENOMIC DNA]</scope>
</reference>
<dbReference type="AlphaFoldDB" id="A0A0M3KF96"/>
<reference evidence="3" key="1">
    <citation type="submission" date="2017-02" db="UniProtKB">
        <authorList>
            <consortium name="WormBaseParasite"/>
        </authorList>
    </citation>
    <scope>IDENTIFICATION</scope>
</reference>
<gene>
    <name evidence="1" type="ORF">ASIM_LOCUS19044</name>
</gene>
<organism evidence="3">
    <name type="scientific">Anisakis simplex</name>
    <name type="common">Herring worm</name>
    <dbReference type="NCBI Taxonomy" id="6269"/>
    <lineage>
        <taxon>Eukaryota</taxon>
        <taxon>Metazoa</taxon>
        <taxon>Ecdysozoa</taxon>
        <taxon>Nematoda</taxon>
        <taxon>Chromadorea</taxon>
        <taxon>Rhabditida</taxon>
        <taxon>Spirurina</taxon>
        <taxon>Ascaridomorpha</taxon>
        <taxon>Ascaridoidea</taxon>
        <taxon>Anisakidae</taxon>
        <taxon>Anisakis</taxon>
        <taxon>Anisakis simplex complex</taxon>
    </lineage>
</organism>
<protein>
    <submittedName>
        <fullName evidence="1 3">Uncharacterized protein</fullName>
    </submittedName>
</protein>
<proteinExistence type="predicted"/>
<evidence type="ECO:0000313" key="3">
    <source>
        <dbReference type="WBParaSite" id="ASIM_0001965501-mRNA-1"/>
    </source>
</evidence>
<dbReference type="WBParaSite" id="ASIM_0001965501-mRNA-1">
    <property type="protein sequence ID" value="ASIM_0001965501-mRNA-1"/>
    <property type="gene ID" value="ASIM_0001965501"/>
</dbReference>
<accession>A0A0M3KF96</accession>
<sequence>MQLHHCRVGAKLCPEGTVKMNRLLASTHTRRRSLSDLEEGVASKDFS</sequence>
<dbReference type="EMBL" id="UYRR01036515">
    <property type="protein sequence ID" value="VDK67265.1"/>
    <property type="molecule type" value="Genomic_DNA"/>
</dbReference>
<evidence type="ECO:0000313" key="1">
    <source>
        <dbReference type="EMBL" id="VDK67265.1"/>
    </source>
</evidence>
<evidence type="ECO:0000313" key="2">
    <source>
        <dbReference type="Proteomes" id="UP000267096"/>
    </source>
</evidence>